<dbReference type="OrthoDB" id="1906820at2759"/>
<organism evidence="2 3">
    <name type="scientific">Phoenix dactylifera</name>
    <name type="common">Date palm</name>
    <dbReference type="NCBI Taxonomy" id="42345"/>
    <lineage>
        <taxon>Eukaryota</taxon>
        <taxon>Viridiplantae</taxon>
        <taxon>Streptophyta</taxon>
        <taxon>Embryophyta</taxon>
        <taxon>Tracheophyta</taxon>
        <taxon>Spermatophyta</taxon>
        <taxon>Magnoliopsida</taxon>
        <taxon>Liliopsida</taxon>
        <taxon>Arecaceae</taxon>
        <taxon>Coryphoideae</taxon>
        <taxon>Phoeniceae</taxon>
        <taxon>Phoenix</taxon>
    </lineage>
</organism>
<dbReference type="KEGG" id="pda:120110629"/>
<reference evidence="2" key="1">
    <citation type="journal article" date="2019" name="Nat. Commun.">
        <title>Genome-wide association mapping of date palm fruit traits.</title>
        <authorList>
            <person name="Hazzouri K.M."/>
            <person name="Gros-Balthazard M."/>
            <person name="Flowers J.M."/>
            <person name="Copetti D."/>
            <person name="Lemansour A."/>
            <person name="Lebrun M."/>
            <person name="Masmoudi K."/>
            <person name="Ferrand S."/>
            <person name="Dhar M.I."/>
            <person name="Fresquez Z.A."/>
            <person name="Rosas U."/>
            <person name="Zhang J."/>
            <person name="Talag J."/>
            <person name="Lee S."/>
            <person name="Kudrna D."/>
            <person name="Powell R.F."/>
            <person name="Leitch I.J."/>
            <person name="Krueger R.R."/>
            <person name="Wing R.A."/>
            <person name="Amiri K.M.A."/>
            <person name="Purugganan M.D."/>
        </authorList>
    </citation>
    <scope>NUCLEOTIDE SEQUENCE [LARGE SCALE GENOMIC DNA]</scope>
    <source>
        <strain evidence="2">cv. Khalas</strain>
    </source>
</reference>
<gene>
    <name evidence="3" type="primary">LOC120110629</name>
</gene>
<reference evidence="3" key="2">
    <citation type="submission" date="2025-08" db="UniProtKB">
        <authorList>
            <consortium name="RefSeq"/>
        </authorList>
    </citation>
    <scope>IDENTIFICATION</scope>
    <source>
        <tissue evidence="3">Young leaves</tissue>
    </source>
</reference>
<keyword evidence="2" id="KW-1185">Reference proteome</keyword>
<proteinExistence type="predicted"/>
<evidence type="ECO:0000259" key="1">
    <source>
        <dbReference type="Pfam" id="PF13966"/>
    </source>
</evidence>
<sequence length="299" mass="34532">MRIRDILEGYYAASGQRLNLAKFAVHFSPKTKLALRDCIRKILRVGKQAGYCRYMGVPIMERLLWRADYGKLEQSISKRLEGWQVALFLWKVAWESLLTRDMLYKRGVSFSPDCDSCLEEEESVEHALFGCPRAALVWRLTSVIYKFLQSPTLATTFLKFLKESMRRSADSTSSIRCTYIAYRIWLNKNARAFESRGQSLRIVVDMMLIYAVEYTHAATVDRTGIARDTWGSHSALMVPQTIFIAWELQLLIFLKVNFDSSMMDEKRRGGARFVIRSPNSSLIVIGGYRLFDTSVSRRR</sequence>
<dbReference type="InterPro" id="IPR026960">
    <property type="entry name" value="RVT-Znf"/>
</dbReference>
<evidence type="ECO:0000313" key="2">
    <source>
        <dbReference type="Proteomes" id="UP000228380"/>
    </source>
</evidence>
<accession>A0A8B9A8U0</accession>
<dbReference type="AlphaFoldDB" id="A0A8B9A8U0"/>
<name>A0A8B9A8U0_PHODC</name>
<feature type="domain" description="Reverse transcriptase zinc-binding" evidence="1">
    <location>
        <begin position="84"/>
        <end position="138"/>
    </location>
</feature>
<evidence type="ECO:0000313" key="3">
    <source>
        <dbReference type="RefSeq" id="XP_038982132.1"/>
    </source>
</evidence>
<dbReference type="Proteomes" id="UP000228380">
    <property type="component" value="Chromosome 4"/>
</dbReference>
<protein>
    <submittedName>
        <fullName evidence="3">Uncharacterized protein LOC120110629</fullName>
    </submittedName>
</protein>
<dbReference type="Pfam" id="PF13966">
    <property type="entry name" value="zf-RVT"/>
    <property type="match status" value="1"/>
</dbReference>
<dbReference type="GeneID" id="120110629"/>
<dbReference type="RefSeq" id="XP_038982132.1">
    <property type="nucleotide sequence ID" value="XM_039126204.1"/>
</dbReference>